<dbReference type="InterPro" id="IPR011009">
    <property type="entry name" value="Kinase-like_dom_sf"/>
</dbReference>
<dbReference type="Gene3D" id="2.60.20.10">
    <property type="entry name" value="Crystallins"/>
    <property type="match status" value="1"/>
</dbReference>
<dbReference type="Proteomes" id="UP000030745">
    <property type="component" value="Unassembled WGS sequence"/>
</dbReference>
<accession>A0A067CJ26</accession>
<dbReference type="EMBL" id="KK583201">
    <property type="protein sequence ID" value="KDO30538.1"/>
    <property type="molecule type" value="Genomic_DNA"/>
</dbReference>
<dbReference type="GeneID" id="24126882"/>
<dbReference type="OMA" id="TIPIAWS"/>
<keyword evidence="4" id="KW-0723">Serine/threonine-protein kinase</keyword>
<dbReference type="PANTHER" id="PTHR44329:SF214">
    <property type="entry name" value="PROTEIN KINASE DOMAIN-CONTAINING PROTEIN"/>
    <property type="match status" value="1"/>
</dbReference>
<dbReference type="InterPro" id="IPR000719">
    <property type="entry name" value="Prot_kinase_dom"/>
</dbReference>
<dbReference type="InterPro" id="IPR008271">
    <property type="entry name" value="Ser/Thr_kinase_AS"/>
</dbReference>
<feature type="chain" id="PRO_5001634566" evidence="2">
    <location>
        <begin position="19"/>
        <end position="479"/>
    </location>
</feature>
<keyword evidence="1" id="KW-0812">Transmembrane</keyword>
<dbReference type="SUPFAM" id="SSF49695">
    <property type="entry name" value="gamma-Crystallin-like"/>
    <property type="match status" value="1"/>
</dbReference>
<keyword evidence="4" id="KW-0808">Transferase</keyword>
<proteinExistence type="predicted"/>
<dbReference type="GO" id="GO:0004674">
    <property type="term" value="F:protein serine/threonine kinase activity"/>
    <property type="evidence" value="ECO:0007669"/>
    <property type="project" value="UniProtKB-KW"/>
</dbReference>
<keyword evidence="1" id="KW-1133">Transmembrane helix</keyword>
<dbReference type="Gene3D" id="1.10.510.10">
    <property type="entry name" value="Transferase(Phosphotransferase) domain 1"/>
    <property type="match status" value="1"/>
</dbReference>
<dbReference type="RefSeq" id="XP_012198753.1">
    <property type="nucleotide sequence ID" value="XM_012343363.1"/>
</dbReference>
<dbReference type="AlphaFoldDB" id="A0A067CJ26"/>
<keyword evidence="2" id="KW-0732">Signal</keyword>
<keyword evidence="1" id="KW-0472">Membrane</keyword>
<dbReference type="SMART" id="SM00220">
    <property type="entry name" value="S_TKc"/>
    <property type="match status" value="1"/>
</dbReference>
<dbReference type="GO" id="GO:0005524">
    <property type="term" value="F:ATP binding"/>
    <property type="evidence" value="ECO:0007669"/>
    <property type="project" value="InterPro"/>
</dbReference>
<dbReference type="PROSITE" id="PS50011">
    <property type="entry name" value="PROTEIN_KINASE_DOM"/>
    <property type="match status" value="1"/>
</dbReference>
<gene>
    <name evidence="4" type="ORF">SPRG_04439</name>
</gene>
<dbReference type="InterPro" id="IPR051681">
    <property type="entry name" value="Ser/Thr_Kinases-Pseudokinases"/>
</dbReference>
<reference evidence="4 5" key="1">
    <citation type="journal article" date="2013" name="PLoS Genet.">
        <title>Distinctive expansion of potential virulence genes in the genome of the oomycete fish pathogen Saprolegnia parasitica.</title>
        <authorList>
            <person name="Jiang R.H."/>
            <person name="de Bruijn I."/>
            <person name="Haas B.J."/>
            <person name="Belmonte R."/>
            <person name="Lobach L."/>
            <person name="Christie J."/>
            <person name="van den Ackerveken G."/>
            <person name="Bottin A."/>
            <person name="Bulone V."/>
            <person name="Diaz-Moreno S.M."/>
            <person name="Dumas B."/>
            <person name="Fan L."/>
            <person name="Gaulin E."/>
            <person name="Govers F."/>
            <person name="Grenville-Briggs L.J."/>
            <person name="Horner N.R."/>
            <person name="Levin J.Z."/>
            <person name="Mammella M."/>
            <person name="Meijer H.J."/>
            <person name="Morris P."/>
            <person name="Nusbaum C."/>
            <person name="Oome S."/>
            <person name="Phillips A.J."/>
            <person name="van Rooyen D."/>
            <person name="Rzeszutek E."/>
            <person name="Saraiva M."/>
            <person name="Secombes C.J."/>
            <person name="Seidl M.F."/>
            <person name="Snel B."/>
            <person name="Stassen J.H."/>
            <person name="Sykes S."/>
            <person name="Tripathy S."/>
            <person name="van den Berg H."/>
            <person name="Vega-Arreguin J.C."/>
            <person name="Wawra S."/>
            <person name="Young S.K."/>
            <person name="Zeng Q."/>
            <person name="Dieguez-Uribeondo J."/>
            <person name="Russ C."/>
            <person name="Tyler B.M."/>
            <person name="van West P."/>
        </authorList>
    </citation>
    <scope>NUCLEOTIDE SEQUENCE [LARGE SCALE GENOMIC DNA]</scope>
    <source>
        <strain evidence="4 5">CBS 223.65</strain>
    </source>
</reference>
<dbReference type="PANTHER" id="PTHR44329">
    <property type="entry name" value="SERINE/THREONINE-PROTEIN KINASE TNNI3K-RELATED"/>
    <property type="match status" value="1"/>
</dbReference>
<evidence type="ECO:0000313" key="5">
    <source>
        <dbReference type="Proteomes" id="UP000030745"/>
    </source>
</evidence>
<evidence type="ECO:0000259" key="3">
    <source>
        <dbReference type="PROSITE" id="PS50011"/>
    </source>
</evidence>
<protein>
    <submittedName>
        <fullName evidence="4">Serine/threonine protein kinase</fullName>
    </submittedName>
</protein>
<dbReference type="KEGG" id="spar:SPRG_04439"/>
<feature type="transmembrane region" description="Helical" evidence="1">
    <location>
        <begin position="139"/>
        <end position="160"/>
    </location>
</feature>
<dbReference type="STRING" id="695850.A0A067CJ26"/>
<feature type="signal peptide" evidence="2">
    <location>
        <begin position="1"/>
        <end position="18"/>
    </location>
</feature>
<keyword evidence="5" id="KW-1185">Reference proteome</keyword>
<dbReference type="InterPro" id="IPR011024">
    <property type="entry name" value="G_crystallin-like"/>
</dbReference>
<sequence length="479" mass="52040">MLGRVVLRSFAVAAVASAAQVSLYRGLNYTGATLTIPIAWSGNLHNDWAVGFASLRIPSGIEVVGYEHDGFAGASAIWSTDMPDMGNWTDEVSALLIQPAGMGRPQWPPPLMPLPTVVNEDAAGANVVIIDNSADNIELIVGVSVGCTAAVAFVVFYVILKRNKQRERTFKEAFLTSPSHQPSNRANTGASSPSATLGLRWGELDVLRIDADDVVTTSVIASGAYGQVALGTYRNQVVAVKTLLPTKNTRADIQSFIDEINLMGSFRCMYVVELIGVAWTRPSSLQCVLEYMNMGDLKDHLAETTPANYAWTAKLRVAQSIAEGLAYLHSMQIIHRDLKSRNVLLDSVKGTKLTDFGISREDTQETMTIGVGTYRWMAPEILKENLYTVAVDIYSFGMILSELDTHHIPYADLTSAKGKPLVDTAIMGMVIQGTISPSFRPDCPLWLKTLALRCIAPNPDDRPSALELAHSIKQHTTAS</sequence>
<evidence type="ECO:0000313" key="4">
    <source>
        <dbReference type="EMBL" id="KDO30538.1"/>
    </source>
</evidence>
<dbReference type="VEuPathDB" id="FungiDB:SPRG_04439"/>
<dbReference type="SUPFAM" id="SSF56112">
    <property type="entry name" value="Protein kinase-like (PK-like)"/>
    <property type="match status" value="1"/>
</dbReference>
<feature type="domain" description="Protein kinase" evidence="3">
    <location>
        <begin position="214"/>
        <end position="478"/>
    </location>
</feature>
<evidence type="ECO:0000256" key="2">
    <source>
        <dbReference type="SAM" id="SignalP"/>
    </source>
</evidence>
<organism evidence="4 5">
    <name type="scientific">Saprolegnia parasitica (strain CBS 223.65)</name>
    <dbReference type="NCBI Taxonomy" id="695850"/>
    <lineage>
        <taxon>Eukaryota</taxon>
        <taxon>Sar</taxon>
        <taxon>Stramenopiles</taxon>
        <taxon>Oomycota</taxon>
        <taxon>Saprolegniomycetes</taxon>
        <taxon>Saprolegniales</taxon>
        <taxon>Saprolegniaceae</taxon>
        <taxon>Saprolegnia</taxon>
    </lineage>
</organism>
<dbReference type="OrthoDB" id="79577at2759"/>
<keyword evidence="4" id="KW-0418">Kinase</keyword>
<dbReference type="PROSITE" id="PS00108">
    <property type="entry name" value="PROTEIN_KINASE_ST"/>
    <property type="match status" value="1"/>
</dbReference>
<name>A0A067CJ26_SAPPC</name>
<dbReference type="InterPro" id="IPR001245">
    <property type="entry name" value="Ser-Thr/Tyr_kinase_cat_dom"/>
</dbReference>
<dbReference type="Pfam" id="PF07714">
    <property type="entry name" value="PK_Tyr_Ser-Thr"/>
    <property type="match status" value="1"/>
</dbReference>
<evidence type="ECO:0000256" key="1">
    <source>
        <dbReference type="SAM" id="Phobius"/>
    </source>
</evidence>
<dbReference type="PRINTS" id="PR00109">
    <property type="entry name" value="TYRKINASE"/>
</dbReference>